<dbReference type="EMBL" id="JAJSOF020000037">
    <property type="protein sequence ID" value="KAJ4428043.1"/>
    <property type="molecule type" value="Genomic_DNA"/>
</dbReference>
<sequence>MFAFSSDERAFNIESFSHSIIELQSWNGVANGVDPENTPILCMFMVCAMEVPCVPSLNMNDAFRTEGFHIEEHLLSMGLDERLGIANRAVIYVCLPPPPVYICELKTNVIVVLFYNAYLERESTPVSNGQRVWLRNQVARLESRLGQVTWLRFFPGFSLNPIRANAG</sequence>
<protein>
    <submittedName>
        <fullName evidence="1">Uncharacterized protein</fullName>
    </submittedName>
</protein>
<dbReference type="Proteomes" id="UP001148838">
    <property type="component" value="Unassembled WGS sequence"/>
</dbReference>
<gene>
    <name evidence="1" type="ORF">ANN_24057</name>
</gene>
<evidence type="ECO:0000313" key="1">
    <source>
        <dbReference type="EMBL" id="KAJ4428043.1"/>
    </source>
</evidence>
<reference evidence="1 2" key="1">
    <citation type="journal article" date="2022" name="Allergy">
        <title>Genome assembly and annotation of Periplaneta americana reveal a comprehensive cockroach allergen profile.</title>
        <authorList>
            <person name="Wang L."/>
            <person name="Xiong Q."/>
            <person name="Saelim N."/>
            <person name="Wang L."/>
            <person name="Nong W."/>
            <person name="Wan A.T."/>
            <person name="Shi M."/>
            <person name="Liu X."/>
            <person name="Cao Q."/>
            <person name="Hui J.H.L."/>
            <person name="Sookrung N."/>
            <person name="Leung T.F."/>
            <person name="Tungtrongchitr A."/>
            <person name="Tsui S.K.W."/>
        </authorList>
    </citation>
    <scope>NUCLEOTIDE SEQUENCE [LARGE SCALE GENOMIC DNA]</scope>
    <source>
        <strain evidence="1">PWHHKU_190912</strain>
    </source>
</reference>
<evidence type="ECO:0000313" key="2">
    <source>
        <dbReference type="Proteomes" id="UP001148838"/>
    </source>
</evidence>
<name>A0ABQ8S280_PERAM</name>
<accession>A0ABQ8S280</accession>
<keyword evidence="2" id="KW-1185">Reference proteome</keyword>
<comment type="caution">
    <text evidence="1">The sequence shown here is derived from an EMBL/GenBank/DDBJ whole genome shotgun (WGS) entry which is preliminary data.</text>
</comment>
<proteinExistence type="predicted"/>
<organism evidence="1 2">
    <name type="scientific">Periplaneta americana</name>
    <name type="common">American cockroach</name>
    <name type="synonym">Blatta americana</name>
    <dbReference type="NCBI Taxonomy" id="6978"/>
    <lineage>
        <taxon>Eukaryota</taxon>
        <taxon>Metazoa</taxon>
        <taxon>Ecdysozoa</taxon>
        <taxon>Arthropoda</taxon>
        <taxon>Hexapoda</taxon>
        <taxon>Insecta</taxon>
        <taxon>Pterygota</taxon>
        <taxon>Neoptera</taxon>
        <taxon>Polyneoptera</taxon>
        <taxon>Dictyoptera</taxon>
        <taxon>Blattodea</taxon>
        <taxon>Blattoidea</taxon>
        <taxon>Blattidae</taxon>
        <taxon>Blattinae</taxon>
        <taxon>Periplaneta</taxon>
    </lineage>
</organism>